<evidence type="ECO:0000256" key="11">
    <source>
        <dbReference type="SAM" id="MobiDB-lite"/>
    </source>
</evidence>
<dbReference type="PANTHER" id="PTHR13980">
    <property type="entry name" value="CDC68 RELATED"/>
    <property type="match status" value="1"/>
</dbReference>
<accession>A0A553N7F8</accession>
<dbReference type="GO" id="GO:0006281">
    <property type="term" value="P:DNA repair"/>
    <property type="evidence" value="ECO:0007669"/>
    <property type="project" value="UniProtKB-UniRule"/>
</dbReference>
<dbReference type="OrthoDB" id="10251642at2759"/>
<evidence type="ECO:0000259" key="12">
    <source>
        <dbReference type="SMART" id="SM01285"/>
    </source>
</evidence>
<dbReference type="Gene3D" id="3.90.230.10">
    <property type="entry name" value="Creatinase/methionine aminopeptidase superfamily"/>
    <property type="match status" value="1"/>
</dbReference>
<evidence type="ECO:0000259" key="14">
    <source>
        <dbReference type="SMART" id="SM01287"/>
    </source>
</evidence>
<dbReference type="Pfam" id="PF00557">
    <property type="entry name" value="Peptidase_M24"/>
    <property type="match status" value="1"/>
</dbReference>
<dbReference type="Pfam" id="PF14826">
    <property type="entry name" value="FACT-Spt16_Nlob"/>
    <property type="match status" value="1"/>
</dbReference>
<dbReference type="GO" id="GO:0006368">
    <property type="term" value="P:transcription elongation by RNA polymerase II"/>
    <property type="evidence" value="ECO:0007669"/>
    <property type="project" value="TreeGrafter"/>
</dbReference>
<dbReference type="FunFam" id="2.30.29.150:FF:000003">
    <property type="entry name" value="FACT complex subunit SPT16"/>
    <property type="match status" value="1"/>
</dbReference>
<dbReference type="GO" id="GO:0035101">
    <property type="term" value="C:FACT complex"/>
    <property type="evidence" value="ECO:0007669"/>
    <property type="project" value="UniProtKB-UniRule"/>
</dbReference>
<dbReference type="Pfam" id="PF08512">
    <property type="entry name" value="Rttp106-like_middle"/>
    <property type="match status" value="1"/>
</dbReference>
<dbReference type="InterPro" id="IPR011993">
    <property type="entry name" value="PH-like_dom_sf"/>
</dbReference>
<gene>
    <name evidence="15" type="ORF">TCAL_08430</name>
</gene>
<keyword evidence="2 10" id="KW-0158">Chromosome</keyword>
<dbReference type="InterPro" id="IPR048969">
    <property type="entry name" value="FACT_SPT16_C"/>
</dbReference>
<feature type="compositionally biased region" description="Basic and acidic residues" evidence="11">
    <location>
        <begin position="450"/>
        <end position="464"/>
    </location>
</feature>
<evidence type="ECO:0000256" key="8">
    <source>
        <dbReference type="ARBA" id="ARBA00023204"/>
    </source>
</evidence>
<keyword evidence="4 10" id="KW-0227">DNA damage</keyword>
<dbReference type="PANTHER" id="PTHR13980:SF15">
    <property type="entry name" value="FACT COMPLEX SUBUNIT SPT16"/>
    <property type="match status" value="1"/>
</dbReference>
<keyword evidence="6" id="KW-0175">Coiled coil</keyword>
<dbReference type="Gene3D" id="2.30.29.150">
    <property type="match status" value="1"/>
</dbReference>
<evidence type="ECO:0000256" key="1">
    <source>
        <dbReference type="ARBA" id="ARBA00010779"/>
    </source>
</evidence>
<dbReference type="Pfam" id="PF08644">
    <property type="entry name" value="SPT16"/>
    <property type="match status" value="1"/>
</dbReference>
<feature type="domain" description="FACT complex subunit SPT16 middle" evidence="13">
    <location>
        <begin position="541"/>
        <end position="702"/>
    </location>
</feature>
<dbReference type="InterPro" id="IPR033825">
    <property type="entry name" value="Spt16_M24"/>
</dbReference>
<dbReference type="GO" id="GO:0006260">
    <property type="term" value="P:DNA replication"/>
    <property type="evidence" value="ECO:0007669"/>
    <property type="project" value="UniProtKB-KW"/>
</dbReference>
<evidence type="ECO:0000256" key="7">
    <source>
        <dbReference type="ARBA" id="ARBA00023163"/>
    </source>
</evidence>
<dbReference type="AlphaFoldDB" id="A0A553N7F8"/>
<dbReference type="InterPro" id="IPR000994">
    <property type="entry name" value="Pept_M24"/>
</dbReference>
<feature type="compositionally biased region" description="Acidic residues" evidence="11">
    <location>
        <begin position="940"/>
        <end position="957"/>
    </location>
</feature>
<dbReference type="Gene3D" id="3.40.350.10">
    <property type="entry name" value="Creatinase/prolidase N-terminal domain"/>
    <property type="match status" value="1"/>
</dbReference>
<dbReference type="InterPro" id="IPR029148">
    <property type="entry name" value="FACT-SPT16_Nlobe"/>
</dbReference>
<evidence type="ECO:0000256" key="2">
    <source>
        <dbReference type="ARBA" id="ARBA00022454"/>
    </source>
</evidence>
<name>A0A553N7F8_TIGCA</name>
<dbReference type="SMART" id="SM01285">
    <property type="entry name" value="FACT-Spt16_Nlob"/>
    <property type="match status" value="1"/>
</dbReference>
<evidence type="ECO:0000256" key="9">
    <source>
        <dbReference type="ARBA" id="ARBA00023242"/>
    </source>
</evidence>
<evidence type="ECO:0000313" key="16">
    <source>
        <dbReference type="Proteomes" id="UP000318571"/>
    </source>
</evidence>
<proteinExistence type="inferred from homology"/>
<dbReference type="STRING" id="6832.A0A553N7F8"/>
<keyword evidence="7 10" id="KW-0804">Transcription</keyword>
<reference evidence="15 16" key="1">
    <citation type="journal article" date="2018" name="Nat. Ecol. Evol.">
        <title>Genomic signatures of mitonuclear coevolution across populations of Tigriopus californicus.</title>
        <authorList>
            <person name="Barreto F.S."/>
            <person name="Watson E.T."/>
            <person name="Lima T.G."/>
            <person name="Willett C.S."/>
            <person name="Edmands S."/>
            <person name="Li W."/>
            <person name="Burton R.S."/>
        </authorList>
    </citation>
    <scope>NUCLEOTIDE SEQUENCE [LARGE SCALE GENOMIC DNA]</scope>
    <source>
        <strain evidence="15 16">San Diego</strain>
    </source>
</reference>
<feature type="region of interest" description="Disordered" evidence="11">
    <location>
        <begin position="444"/>
        <end position="470"/>
    </location>
</feature>
<dbReference type="Pfam" id="PF24824">
    <property type="entry name" value="PH_SPT16"/>
    <property type="match status" value="1"/>
</dbReference>
<dbReference type="InterPro" id="IPR029149">
    <property type="entry name" value="Creatin/AminoP/Spt16_N"/>
</dbReference>
<keyword evidence="16" id="KW-1185">Reference proteome</keyword>
<keyword evidence="9 10" id="KW-0539">Nucleus</keyword>
<dbReference type="EMBL" id="VCGU01000459">
    <property type="protein sequence ID" value="TRY61376.1"/>
    <property type="molecule type" value="Genomic_DNA"/>
</dbReference>
<comment type="subcellular location">
    <subcellularLocation>
        <location evidence="10">Nucleus</location>
    </subcellularLocation>
    <subcellularLocation>
        <location evidence="10">Chromosome</location>
    </subcellularLocation>
</comment>
<dbReference type="FunFam" id="2.30.29.30:FF:000017">
    <property type="entry name" value="FACT complex subunit SPT16"/>
    <property type="match status" value="1"/>
</dbReference>
<feature type="compositionally biased region" description="Basic residues" evidence="11">
    <location>
        <begin position="1027"/>
        <end position="1040"/>
    </location>
</feature>
<dbReference type="Proteomes" id="UP000318571">
    <property type="component" value="Chromosome 8"/>
</dbReference>
<keyword evidence="3 10" id="KW-0235">DNA replication</keyword>
<dbReference type="FunFam" id="3.90.230.10:FF:000005">
    <property type="entry name" value="FACT complex subunit spt16"/>
    <property type="match status" value="1"/>
</dbReference>
<feature type="compositionally biased region" description="Basic and acidic residues" evidence="11">
    <location>
        <begin position="1054"/>
        <end position="1079"/>
    </location>
</feature>
<comment type="subunit">
    <text evidence="10">Component of the FACT complex.</text>
</comment>
<dbReference type="Pfam" id="PF21091">
    <property type="entry name" value="SPT16_C"/>
    <property type="match status" value="1"/>
</dbReference>
<dbReference type="Gene3D" id="2.30.29.30">
    <property type="entry name" value="Pleckstrin-homology domain (PH domain)/Phosphotyrosine-binding domain (PTB)"/>
    <property type="match status" value="1"/>
</dbReference>
<dbReference type="InterPro" id="IPR056595">
    <property type="entry name" value="Fact-SPT16_PH"/>
</dbReference>
<feature type="domain" description="Histone chaperone RTT106/FACT complex subunit SPT16-like middle" evidence="14">
    <location>
        <begin position="819"/>
        <end position="909"/>
    </location>
</feature>
<dbReference type="FunFam" id="2.30.29.210:FF:000001">
    <property type="entry name" value="FACT complex subunit spt16"/>
    <property type="match status" value="1"/>
</dbReference>
<evidence type="ECO:0000256" key="3">
    <source>
        <dbReference type="ARBA" id="ARBA00022705"/>
    </source>
</evidence>
<feature type="compositionally biased region" description="Basic and acidic residues" evidence="11">
    <location>
        <begin position="995"/>
        <end position="1006"/>
    </location>
</feature>
<evidence type="ECO:0000256" key="5">
    <source>
        <dbReference type="ARBA" id="ARBA00023015"/>
    </source>
</evidence>
<dbReference type="InterPro" id="IPR040258">
    <property type="entry name" value="Spt16"/>
</dbReference>
<feature type="compositionally biased region" description="Acidic residues" evidence="11">
    <location>
        <begin position="1007"/>
        <end position="1017"/>
    </location>
</feature>
<feature type="domain" description="FACT complex subunit SPT16 N-terminal lobe" evidence="12">
    <location>
        <begin position="6"/>
        <end position="176"/>
    </location>
</feature>
<dbReference type="OMA" id="YHINTIP"/>
<dbReference type="SUPFAM" id="SSF55920">
    <property type="entry name" value="Creatinase/aminopeptidase"/>
    <property type="match status" value="1"/>
</dbReference>
<feature type="region of interest" description="Disordered" evidence="11">
    <location>
        <begin position="933"/>
        <end position="1094"/>
    </location>
</feature>
<comment type="caution">
    <text evidence="15">The sequence shown here is derived from an EMBL/GenBank/DDBJ whole genome shotgun (WGS) entry which is preliminary data.</text>
</comment>
<evidence type="ECO:0000313" key="15">
    <source>
        <dbReference type="EMBL" id="TRY61376.1"/>
    </source>
</evidence>
<dbReference type="GO" id="GO:0032786">
    <property type="term" value="P:positive regulation of DNA-templated transcription, elongation"/>
    <property type="evidence" value="ECO:0007669"/>
    <property type="project" value="UniProtKB-ARBA"/>
</dbReference>
<dbReference type="GO" id="GO:0031491">
    <property type="term" value="F:nucleosome binding"/>
    <property type="evidence" value="ECO:0007669"/>
    <property type="project" value="TreeGrafter"/>
</dbReference>
<dbReference type="InterPro" id="IPR036005">
    <property type="entry name" value="Creatinase/aminopeptidase-like"/>
</dbReference>
<protein>
    <recommendedName>
        <fullName evidence="10">FACT complex subunit</fullName>
    </recommendedName>
</protein>
<evidence type="ECO:0000256" key="10">
    <source>
        <dbReference type="RuleBase" id="RU367052"/>
    </source>
</evidence>
<dbReference type="CDD" id="cd01091">
    <property type="entry name" value="CDC68-like"/>
    <property type="match status" value="1"/>
</dbReference>
<keyword evidence="8 10" id="KW-0234">DNA repair</keyword>
<dbReference type="InterPro" id="IPR013953">
    <property type="entry name" value="FACT_SPT16_M"/>
</dbReference>
<comment type="similarity">
    <text evidence="1 10">Belongs to the peptidase M24 family. SPT16 subfamily.</text>
</comment>
<sequence length="1094" mass="123815">MSGLKMDVEAFFRRAKRFYQVWKDPSLSSYPQELSSMDAFLCVVGQDEDTVYAKSVSWQTWLVGYELTDTLMLFTEGAVLCLASKKKIEFLRALESPPPAYEGHVPPVRLLIRDKADNDRKNFDKVLEAIRESKQGATLGIFVKDQKFPGTLPTAWRAFWDKEKGSIASQDVTNALAYCMAPKEETELAATKKAAGVTSEVFSKFLKEQIMDIIDQDKSVKHSKLSEGVEKAIVDKKYGQNVDTSLLESCYPPILQSGGNYKLKFSVVSDKENVHFGAIICAFGARYKSYCSNIVRTMLVDPSDEIQKTYEFLVSLEEHILSKLKDGAVLGKIYDSVVSMVKSDKPQLMSGLTKNFGFAMGIEFREAALSIAKDSQVKAKKGMVFNINIGFSGLTNKSSGDTKGKNIALFVGDTVLVGEGAPATLLTPSKKKIKNIAIFLKDADSSEEEKENKNTRGVDHESFGRGKRSAVLDQKLRQDTTAEEKRKAHQRELMQKMNEEALRRIKSGGDTQEKVKVRKAPVSYKSPGQLPRESEVKQLKIYVDKKYETIILPIFGIPTPFHIATIKNISTSVEGDFTYLRINFFHPGASIGKEGGGSFAYNPEAIFLKELTYRSTNVREPGEISAPSSNLNTAFRLIKDIQKKYKTREAEQKEMADLVEQDTLVISTNKGNPKLKDLYIRPNIVQKRLSGVLEAHGNGFRYTSIRGDKIDVLYNNIKHAFFHPCDGEMIILLHFHLRNAILFGKKKHTDVQFYTEVGEITTDLGKHQHMHDRDDLAAEQAERELRHKLKQAFRSFCDKVAQVTKDDLEFDVPFRELGFHGVPFRETVLLQPTGTSLVNLTSWPPFVITLEDIQLVHFERVQFQLKNFDMVFIFKDYNKKVMMVTTIPMTMLDHVKEWLNSVDIKYTEGVQSLNWPKIMKTIVDDPEGFFESGGWSFLDPDSDGEEEDDEEDSEDEEFRMSGSASDEAFDESEEDYSSEVSEESFSEEELDSDESSGKDWSDLEREAAEDDRYDDTSEVPPRSSKEKSKHRSSPSKKHRSSDKSASSSHGGKRDHRDRGGRDRGGRDRDRHSDKRKREGSSSSKHHKTPKKSRR</sequence>
<evidence type="ECO:0000256" key="6">
    <source>
        <dbReference type="ARBA" id="ARBA00023054"/>
    </source>
</evidence>
<dbReference type="SMART" id="SM01287">
    <property type="entry name" value="Rtt106"/>
    <property type="match status" value="1"/>
</dbReference>
<feature type="compositionally biased region" description="Acidic residues" evidence="11">
    <location>
        <begin position="967"/>
        <end position="994"/>
    </location>
</feature>
<organism evidence="15 16">
    <name type="scientific">Tigriopus californicus</name>
    <name type="common">Marine copepod</name>
    <dbReference type="NCBI Taxonomy" id="6832"/>
    <lineage>
        <taxon>Eukaryota</taxon>
        <taxon>Metazoa</taxon>
        <taxon>Ecdysozoa</taxon>
        <taxon>Arthropoda</taxon>
        <taxon>Crustacea</taxon>
        <taxon>Multicrustacea</taxon>
        <taxon>Hexanauplia</taxon>
        <taxon>Copepoda</taxon>
        <taxon>Harpacticoida</taxon>
        <taxon>Harpacticidae</taxon>
        <taxon>Tigriopus</taxon>
    </lineage>
</organism>
<feature type="compositionally biased region" description="Basic residues" evidence="11">
    <location>
        <begin position="1083"/>
        <end position="1094"/>
    </location>
</feature>
<keyword evidence="5 10" id="KW-0805">Transcription regulation</keyword>
<dbReference type="InterPro" id="IPR013719">
    <property type="entry name" value="RTT106/SPT16-like_middle_dom"/>
</dbReference>
<evidence type="ECO:0000259" key="13">
    <source>
        <dbReference type="SMART" id="SM01286"/>
    </source>
</evidence>
<evidence type="ECO:0000256" key="4">
    <source>
        <dbReference type="ARBA" id="ARBA00022763"/>
    </source>
</evidence>
<dbReference type="Gene3D" id="2.30.29.210">
    <property type="entry name" value="FACT complex subunit Spt16p/Cdc68p"/>
    <property type="match status" value="1"/>
</dbReference>
<comment type="function">
    <text evidence="10">Component of the FACT complex, a general chromatin factor that acts to reorganize nucleosomes. The FACT complex is involved in multiple processes that require DNA as a template such as mRNA elongation, DNA replication and DNA repair. During transcription elongation the FACT complex acts as a histone chaperone that both destabilizes and restores nucleosomal structure. It facilitates the passage of RNA polymerase II and transcription by promoting the dissociation of one histone H2A-H2B dimer from the nucleosome, then subsequently promotes the reestablishment of the nucleosome following the passage of RNA polymerase II.</text>
</comment>
<dbReference type="SMART" id="SM01286">
    <property type="entry name" value="SPT16"/>
    <property type="match status" value="1"/>
</dbReference>